<dbReference type="Proteomes" id="UP000224871">
    <property type="component" value="Unassembled WGS sequence"/>
</dbReference>
<feature type="domain" description="DNA-directed DNA polymerase family A palm" evidence="6">
    <location>
        <begin position="389"/>
        <end position="631"/>
    </location>
</feature>
<sequence>MLYAYDYGIRQQGIFNDKEKQHACNNLANALASDFDRIPKVFLDFETFYDPANKYSLSAKGMTYEKYVRDPRFQVILCSIIIPDTGERYWIPNHKGAVRKELESLQLHDCNVLAHNTPFDGFILSDYYGIEPREFTCTLTMARPLHGAKAANSLARLAKGYSLPEKKDDVHHVMGMRLEHFTAAGLQRYGEYGLRDVDILPPLYGLFRWHYSEMDMVTMSDTIRAGCVCQFDLDKALLREYIPRLIQLQEDKLAKISAAFSQDVETFRQRLSSNPQFAEVLMQLGVEVPMKDSKTAKNPDGSPKRTYAFAKTDMGFKALLTSGDPFLEAVCEARMGEKSTIGITRAKNLLDIAHRGKMPIPLKAFGATTGRWVGYQDINVQNFPKRGGDLTLRRSVRAPKGYSVVTCDLAQIEARRMADHAGQNDLLLQFARNEDPYSDFATTLYGYEVSKTNGRKKERNVGKEGILSLQYGSWFESFYLRLRTAYDLDVTKEFCHDAVLLYRDRYTNIVQFWTECQNALDVMLYGGSYSFGYENNYTAMKNRLILPDGWVLRYDDLRIAGKDELNRDIILYTDAEKRETRKIYRGIIANNVTQGSSTRILQGMMMNLRNDGLFWCLTVHDELAFLVPNEDLSDCCAQIQYRMRERPDWAQRTPIDCELTVGPNYGDQYDEDIWMASGFNQINAEALLKERNQTQ</sequence>
<name>A0A1N6MX09_9GAMM</name>
<evidence type="ECO:0000259" key="6">
    <source>
        <dbReference type="SMART" id="SM00482"/>
    </source>
</evidence>
<dbReference type="AlphaFoldDB" id="A0A1N6MX09"/>
<protein>
    <recommendedName>
        <fullName evidence="3">DNA-directed DNA polymerase</fullName>
        <ecNumber evidence="3">2.7.7.7</ecNumber>
    </recommendedName>
</protein>
<evidence type="ECO:0000256" key="3">
    <source>
        <dbReference type="ARBA" id="ARBA00012417"/>
    </source>
</evidence>
<dbReference type="PANTHER" id="PTHR10133">
    <property type="entry name" value="DNA POLYMERASE I"/>
    <property type="match status" value="1"/>
</dbReference>
<keyword evidence="8" id="KW-0548">Nucleotidyltransferase</keyword>
<accession>A0A1N6MX09</accession>
<dbReference type="EC" id="2.7.7.7" evidence="3"/>
<dbReference type="SMART" id="SM00482">
    <property type="entry name" value="POLAc"/>
    <property type="match status" value="1"/>
</dbReference>
<evidence type="ECO:0000256" key="2">
    <source>
        <dbReference type="ARBA" id="ARBA00011541"/>
    </source>
</evidence>
<gene>
    <name evidence="7" type="ORF">Xinn_02039</name>
    <name evidence="8" type="ORF">XIS1_1790075</name>
</gene>
<organism evidence="8 9">
    <name type="scientific">Xenorhabdus innexi</name>
    <dbReference type="NCBI Taxonomy" id="290109"/>
    <lineage>
        <taxon>Bacteria</taxon>
        <taxon>Pseudomonadati</taxon>
        <taxon>Pseudomonadota</taxon>
        <taxon>Gammaproteobacteria</taxon>
        <taxon>Enterobacterales</taxon>
        <taxon>Morganellaceae</taxon>
        <taxon>Xenorhabdus</taxon>
    </lineage>
</organism>
<evidence type="ECO:0000313" key="7">
    <source>
        <dbReference type="EMBL" id="PHM35969.1"/>
    </source>
</evidence>
<evidence type="ECO:0000313" key="10">
    <source>
        <dbReference type="Proteomes" id="UP000224871"/>
    </source>
</evidence>
<evidence type="ECO:0000313" key="9">
    <source>
        <dbReference type="Proteomes" id="UP000196435"/>
    </source>
</evidence>
<dbReference type="EMBL" id="FTLG01000089">
    <property type="protein sequence ID" value="SIP73269.1"/>
    <property type="molecule type" value="Genomic_DNA"/>
</dbReference>
<dbReference type="InterPro" id="IPR002298">
    <property type="entry name" value="DNA_polymerase_A"/>
</dbReference>
<dbReference type="GO" id="GO:0006261">
    <property type="term" value="P:DNA-templated DNA replication"/>
    <property type="evidence" value="ECO:0007669"/>
    <property type="project" value="InterPro"/>
</dbReference>
<keyword evidence="10" id="KW-1185">Reference proteome</keyword>
<dbReference type="EMBL" id="NIBU01000019">
    <property type="protein sequence ID" value="PHM35969.1"/>
    <property type="molecule type" value="Genomic_DNA"/>
</dbReference>
<evidence type="ECO:0000256" key="4">
    <source>
        <dbReference type="ARBA" id="ARBA00022705"/>
    </source>
</evidence>
<dbReference type="Pfam" id="PF00476">
    <property type="entry name" value="DNA_pol_A"/>
    <property type="match status" value="1"/>
</dbReference>
<dbReference type="PANTHER" id="PTHR10133:SF27">
    <property type="entry name" value="DNA POLYMERASE NU"/>
    <property type="match status" value="1"/>
</dbReference>
<keyword evidence="8" id="KW-0808">Transferase</keyword>
<dbReference type="GO" id="GO:0003677">
    <property type="term" value="F:DNA binding"/>
    <property type="evidence" value="ECO:0007669"/>
    <property type="project" value="InterPro"/>
</dbReference>
<dbReference type="OrthoDB" id="9764911at2"/>
<dbReference type="Gene3D" id="1.10.150.20">
    <property type="entry name" value="5' to 3' exonuclease, C-terminal subdomain"/>
    <property type="match status" value="1"/>
</dbReference>
<dbReference type="SUPFAM" id="SSF53098">
    <property type="entry name" value="Ribonuclease H-like"/>
    <property type="match status" value="1"/>
</dbReference>
<evidence type="ECO:0000256" key="5">
    <source>
        <dbReference type="ARBA" id="ARBA00049244"/>
    </source>
</evidence>
<evidence type="ECO:0000256" key="1">
    <source>
        <dbReference type="ARBA" id="ARBA00007705"/>
    </source>
</evidence>
<dbReference type="RefSeq" id="WP_086956756.1">
    <property type="nucleotide sequence ID" value="NZ_CAWNQC010000101.1"/>
</dbReference>
<comment type="similarity">
    <text evidence="1">Belongs to the DNA polymerase type-A family.</text>
</comment>
<comment type="catalytic activity">
    <reaction evidence="5">
        <text>DNA(n) + a 2'-deoxyribonucleoside 5'-triphosphate = DNA(n+1) + diphosphate</text>
        <dbReference type="Rhea" id="RHEA:22508"/>
        <dbReference type="Rhea" id="RHEA-COMP:17339"/>
        <dbReference type="Rhea" id="RHEA-COMP:17340"/>
        <dbReference type="ChEBI" id="CHEBI:33019"/>
        <dbReference type="ChEBI" id="CHEBI:61560"/>
        <dbReference type="ChEBI" id="CHEBI:173112"/>
        <dbReference type="EC" id="2.7.7.7"/>
    </reaction>
</comment>
<dbReference type="GO" id="GO:0006302">
    <property type="term" value="P:double-strand break repair"/>
    <property type="evidence" value="ECO:0007669"/>
    <property type="project" value="TreeGrafter"/>
</dbReference>
<dbReference type="SUPFAM" id="SSF56672">
    <property type="entry name" value="DNA/RNA polymerases"/>
    <property type="match status" value="1"/>
</dbReference>
<keyword evidence="8" id="KW-0239">DNA-directed DNA polymerase</keyword>
<reference evidence="9" key="1">
    <citation type="submission" date="2016-12" db="EMBL/GenBank/DDBJ databases">
        <authorList>
            <person name="Gaudriault S."/>
        </authorList>
    </citation>
    <scope>NUCLEOTIDE SEQUENCE [LARGE SCALE GENOMIC DNA]</scope>
    <source>
        <strain evidence="9">HGB1681 (deposited as PTA-6826 in the American Type Culture Collection)</strain>
    </source>
</reference>
<dbReference type="InterPro" id="IPR012337">
    <property type="entry name" value="RNaseH-like_sf"/>
</dbReference>
<keyword evidence="4" id="KW-0235">DNA replication</keyword>
<reference evidence="8" key="2">
    <citation type="submission" date="2016-12" db="EMBL/GenBank/DDBJ databases">
        <authorList>
            <person name="Song W.-J."/>
            <person name="Kurnit D.M."/>
        </authorList>
    </citation>
    <scope>NUCLEOTIDE SEQUENCE [LARGE SCALE GENOMIC DNA]</scope>
    <source>
        <strain evidence="8">HGB1681</strain>
    </source>
</reference>
<dbReference type="InterPro" id="IPR036397">
    <property type="entry name" value="RNaseH_sf"/>
</dbReference>
<comment type="subunit">
    <text evidence="2">Single-chain monomer with multiple functions.</text>
</comment>
<dbReference type="Proteomes" id="UP000196435">
    <property type="component" value="Unassembled WGS sequence"/>
</dbReference>
<reference evidence="7 10" key="3">
    <citation type="journal article" date="2017" name="Nat. Microbiol.">
        <title>Natural product diversity associated with the nematode symbionts Photorhabdus and Xenorhabdus.</title>
        <authorList>
            <person name="Tobias N.J."/>
            <person name="Wolff H."/>
            <person name="Djahanschiri B."/>
            <person name="Grundmann F."/>
            <person name="Kronenwerth M."/>
            <person name="Shi Y.M."/>
            <person name="Simonyi S."/>
            <person name="Grun P."/>
            <person name="Shapiro-Ilan D."/>
            <person name="Pidot S.J."/>
            <person name="Stinear T.P."/>
            <person name="Ebersberger I."/>
            <person name="Bode H.B."/>
        </authorList>
    </citation>
    <scope>NUCLEOTIDE SEQUENCE [LARGE SCALE GENOMIC DNA]</scope>
    <source>
        <strain evidence="7 10">DSM 16336</strain>
    </source>
</reference>
<dbReference type="InterPro" id="IPR001098">
    <property type="entry name" value="DNA-dir_DNA_pol_A_palm_dom"/>
</dbReference>
<evidence type="ECO:0000313" key="8">
    <source>
        <dbReference type="EMBL" id="SIP73269.1"/>
    </source>
</evidence>
<dbReference type="GO" id="GO:0003887">
    <property type="term" value="F:DNA-directed DNA polymerase activity"/>
    <property type="evidence" value="ECO:0007669"/>
    <property type="project" value="UniProtKB-KW"/>
</dbReference>
<dbReference type="InterPro" id="IPR043502">
    <property type="entry name" value="DNA/RNA_pol_sf"/>
</dbReference>
<dbReference type="Gene3D" id="3.30.420.10">
    <property type="entry name" value="Ribonuclease H-like superfamily/Ribonuclease H"/>
    <property type="match status" value="1"/>
</dbReference>
<proteinExistence type="inferred from homology"/>